<dbReference type="Proteomes" id="UP000271974">
    <property type="component" value="Unassembled WGS sequence"/>
</dbReference>
<feature type="transmembrane region" description="Helical" evidence="1">
    <location>
        <begin position="95"/>
        <end position="118"/>
    </location>
</feature>
<gene>
    <name evidence="2" type="ORF">EGW08_020644</name>
</gene>
<organism evidence="2 3">
    <name type="scientific">Elysia chlorotica</name>
    <name type="common">Eastern emerald elysia</name>
    <name type="synonym">Sea slug</name>
    <dbReference type="NCBI Taxonomy" id="188477"/>
    <lineage>
        <taxon>Eukaryota</taxon>
        <taxon>Metazoa</taxon>
        <taxon>Spiralia</taxon>
        <taxon>Lophotrochozoa</taxon>
        <taxon>Mollusca</taxon>
        <taxon>Gastropoda</taxon>
        <taxon>Heterobranchia</taxon>
        <taxon>Euthyneura</taxon>
        <taxon>Panpulmonata</taxon>
        <taxon>Sacoglossa</taxon>
        <taxon>Placobranchoidea</taxon>
        <taxon>Plakobranchidae</taxon>
        <taxon>Elysia</taxon>
    </lineage>
</organism>
<dbReference type="EMBL" id="RQTK01001190">
    <property type="protein sequence ID" value="RUS71600.1"/>
    <property type="molecule type" value="Genomic_DNA"/>
</dbReference>
<evidence type="ECO:0000256" key="1">
    <source>
        <dbReference type="SAM" id="Phobius"/>
    </source>
</evidence>
<feature type="transmembrane region" description="Helical" evidence="1">
    <location>
        <begin position="247"/>
        <end position="268"/>
    </location>
</feature>
<feature type="transmembrane region" description="Helical" evidence="1">
    <location>
        <begin position="59"/>
        <end position="75"/>
    </location>
</feature>
<sequence length="352" mass="39418">MAEDNTQSPLATETDYSFVNYERLNGFCYLTQAVAALVLNILVVATVLKSQRIRKTPKYWLVLIVSTAYLIQAAFSNPQMIVVWFIGQDAHSCSVWVVAVAYNTYVCVGITCWCSFLINMDYFLCLMSVRYRRRQRASVISCMMFLSIVILIASMIAITIVFGSTTKPFNKATCHYSISNILVGEALLKYTVYFPLIGSIVFILLGVCCRKEGSMVSLLHPDQLNLTASLNAQGYGGSSRLPPLDHACVLLILILSYIPATLVSQLAASGRFSPQEYGENPTYLHITTTAVVMRDNAGYLVALSWFCFSDMRATFMQLPCFRRKSQPSDSAFAESSEFRIYDTYPYCSTQEM</sequence>
<dbReference type="Gene3D" id="1.20.1070.10">
    <property type="entry name" value="Rhodopsin 7-helix transmembrane proteins"/>
    <property type="match status" value="1"/>
</dbReference>
<comment type="caution">
    <text evidence="2">The sequence shown here is derived from an EMBL/GenBank/DDBJ whole genome shotgun (WGS) entry which is preliminary data.</text>
</comment>
<accession>A0A3S0Z880</accession>
<evidence type="ECO:0000313" key="3">
    <source>
        <dbReference type="Proteomes" id="UP000271974"/>
    </source>
</evidence>
<keyword evidence="1" id="KW-0812">Transmembrane</keyword>
<dbReference type="OrthoDB" id="6153830at2759"/>
<keyword evidence="1" id="KW-1133">Transmembrane helix</keyword>
<proteinExistence type="predicted"/>
<keyword evidence="3" id="KW-1185">Reference proteome</keyword>
<feature type="transmembrane region" description="Helical" evidence="1">
    <location>
        <begin position="139"/>
        <end position="162"/>
    </location>
</feature>
<evidence type="ECO:0008006" key="4">
    <source>
        <dbReference type="Google" id="ProtNLM"/>
    </source>
</evidence>
<feature type="transmembrane region" description="Helical" evidence="1">
    <location>
        <begin position="190"/>
        <end position="209"/>
    </location>
</feature>
<feature type="transmembrane region" description="Helical" evidence="1">
    <location>
        <begin position="29"/>
        <end position="47"/>
    </location>
</feature>
<protein>
    <recommendedName>
        <fullName evidence="4">G-protein coupled receptors family 1 profile domain-containing protein</fullName>
    </recommendedName>
</protein>
<dbReference type="AlphaFoldDB" id="A0A3S0Z880"/>
<evidence type="ECO:0000313" key="2">
    <source>
        <dbReference type="EMBL" id="RUS71600.1"/>
    </source>
</evidence>
<reference evidence="2 3" key="1">
    <citation type="submission" date="2019-01" db="EMBL/GenBank/DDBJ databases">
        <title>A draft genome assembly of the solar-powered sea slug Elysia chlorotica.</title>
        <authorList>
            <person name="Cai H."/>
            <person name="Li Q."/>
            <person name="Fang X."/>
            <person name="Li J."/>
            <person name="Curtis N.E."/>
            <person name="Altenburger A."/>
            <person name="Shibata T."/>
            <person name="Feng M."/>
            <person name="Maeda T."/>
            <person name="Schwartz J.A."/>
            <person name="Shigenobu S."/>
            <person name="Lundholm N."/>
            <person name="Nishiyama T."/>
            <person name="Yang H."/>
            <person name="Hasebe M."/>
            <person name="Li S."/>
            <person name="Pierce S.K."/>
            <person name="Wang J."/>
        </authorList>
    </citation>
    <scope>NUCLEOTIDE SEQUENCE [LARGE SCALE GENOMIC DNA]</scope>
    <source>
        <strain evidence="2">EC2010</strain>
        <tissue evidence="2">Whole organism of an adult</tissue>
    </source>
</reference>
<name>A0A3S0Z880_ELYCH</name>
<keyword evidence="1" id="KW-0472">Membrane</keyword>